<keyword evidence="11 12" id="KW-0472">Membrane</keyword>
<dbReference type="SUPFAM" id="SSF51905">
    <property type="entry name" value="FAD/NAD(P)-binding domain"/>
    <property type="match status" value="1"/>
</dbReference>
<protein>
    <recommendedName>
        <fullName evidence="5 12">Long-chain-alcohol oxidase</fullName>
        <ecNumber evidence="5 12">1.1.3.20</ecNumber>
    </recommendedName>
</protein>
<dbReference type="GO" id="GO:0050660">
    <property type="term" value="F:flavin adenine dinucleotide binding"/>
    <property type="evidence" value="ECO:0007669"/>
    <property type="project" value="InterPro"/>
</dbReference>
<dbReference type="AlphaFoldDB" id="A0A835MF78"/>
<feature type="domain" description="Glucose-methanol-choline oxidoreductase C-terminal" evidence="17">
    <location>
        <begin position="624"/>
        <end position="748"/>
    </location>
</feature>
<evidence type="ECO:0000256" key="6">
    <source>
        <dbReference type="ARBA" id="ARBA00022630"/>
    </source>
</evidence>
<evidence type="ECO:0000256" key="9">
    <source>
        <dbReference type="ARBA" id="ARBA00022989"/>
    </source>
</evidence>
<dbReference type="GO" id="GO:0046577">
    <property type="term" value="F:long-chain-alcohol oxidase activity"/>
    <property type="evidence" value="ECO:0007669"/>
    <property type="project" value="UniProtKB-EC"/>
</dbReference>
<feature type="active site" description="Proton acceptor" evidence="13">
    <location>
        <position position="697"/>
    </location>
</feature>
<accession>A0A835MF78</accession>
<evidence type="ECO:0000259" key="17">
    <source>
        <dbReference type="Pfam" id="PF05199"/>
    </source>
</evidence>
<name>A0A835MF78_9MAGN</name>
<evidence type="ECO:0000313" key="19">
    <source>
        <dbReference type="Proteomes" id="UP000631114"/>
    </source>
</evidence>
<comment type="caution">
    <text evidence="18">The sequence shown here is derived from an EMBL/GenBank/DDBJ whole genome shotgun (WGS) entry which is preliminary data.</text>
</comment>
<dbReference type="PIRSF" id="PIRSF028937">
    <property type="entry name" value="Lg_Ch_AO"/>
    <property type="match status" value="1"/>
</dbReference>
<dbReference type="InterPro" id="IPR036188">
    <property type="entry name" value="FAD/NAD-bd_sf"/>
</dbReference>
<dbReference type="InterPro" id="IPR007867">
    <property type="entry name" value="GMC_OxRtase_C"/>
</dbReference>
<comment type="function">
    <text evidence="2 12">Long-chain fatty alcohol oxidase involved in the omega-oxidation pathway of lipid degradation.</text>
</comment>
<comment type="subcellular location">
    <subcellularLocation>
        <location evidence="3 12">Membrane</location>
    </subcellularLocation>
</comment>
<evidence type="ECO:0000256" key="13">
    <source>
        <dbReference type="PIRSR" id="PIRSR028937-1"/>
    </source>
</evidence>
<evidence type="ECO:0000256" key="3">
    <source>
        <dbReference type="ARBA" id="ARBA00004370"/>
    </source>
</evidence>
<dbReference type="Pfam" id="PF05199">
    <property type="entry name" value="GMC_oxred_C"/>
    <property type="match status" value="1"/>
</dbReference>
<dbReference type="InterPro" id="IPR000172">
    <property type="entry name" value="GMC_OxRdtase_N"/>
</dbReference>
<evidence type="ECO:0000256" key="5">
    <source>
        <dbReference type="ARBA" id="ARBA00013125"/>
    </source>
</evidence>
<evidence type="ECO:0000256" key="12">
    <source>
        <dbReference type="PIRNR" id="PIRNR028937"/>
    </source>
</evidence>
<keyword evidence="7 15" id="KW-0812">Transmembrane</keyword>
<feature type="transmembrane region" description="Helical" evidence="15">
    <location>
        <begin position="93"/>
        <end position="115"/>
    </location>
</feature>
<dbReference type="PANTHER" id="PTHR46056:SF4">
    <property type="entry name" value="LONG-CHAIN-ALCOHOL OXIDASE FAO4A"/>
    <property type="match status" value="1"/>
</dbReference>
<evidence type="ECO:0000256" key="14">
    <source>
        <dbReference type="PIRSR" id="PIRSR028937-2"/>
    </source>
</evidence>
<keyword evidence="9 15" id="KW-1133">Transmembrane helix</keyword>
<evidence type="ECO:0000256" key="1">
    <source>
        <dbReference type="ARBA" id="ARBA00000920"/>
    </source>
</evidence>
<dbReference type="EMBL" id="JADFTS010000001">
    <property type="protein sequence ID" value="KAF9624894.1"/>
    <property type="molecule type" value="Genomic_DNA"/>
</dbReference>
<evidence type="ECO:0000256" key="8">
    <source>
        <dbReference type="ARBA" id="ARBA00022827"/>
    </source>
</evidence>
<keyword evidence="19" id="KW-1185">Reference proteome</keyword>
<dbReference type="Proteomes" id="UP000631114">
    <property type="component" value="Unassembled WGS sequence"/>
</dbReference>
<proteinExistence type="inferred from homology"/>
<feature type="domain" description="Glucose-methanol-choline oxidoreductase N-terminal" evidence="16">
    <location>
        <begin position="303"/>
        <end position="522"/>
    </location>
</feature>
<organism evidence="18 19">
    <name type="scientific">Coptis chinensis</name>
    <dbReference type="NCBI Taxonomy" id="261450"/>
    <lineage>
        <taxon>Eukaryota</taxon>
        <taxon>Viridiplantae</taxon>
        <taxon>Streptophyta</taxon>
        <taxon>Embryophyta</taxon>
        <taxon>Tracheophyta</taxon>
        <taxon>Spermatophyta</taxon>
        <taxon>Magnoliopsida</taxon>
        <taxon>Ranunculales</taxon>
        <taxon>Ranunculaceae</taxon>
        <taxon>Coptidoideae</taxon>
        <taxon>Coptis</taxon>
    </lineage>
</organism>
<reference evidence="18 19" key="1">
    <citation type="submission" date="2020-10" db="EMBL/GenBank/DDBJ databases">
        <title>The Coptis chinensis genome and diversification of protoberbering-type alkaloids.</title>
        <authorList>
            <person name="Wang B."/>
            <person name="Shu S."/>
            <person name="Song C."/>
            <person name="Liu Y."/>
        </authorList>
    </citation>
    <scope>NUCLEOTIDE SEQUENCE [LARGE SCALE GENOMIC DNA]</scope>
    <source>
        <strain evidence="18">HL-2020</strain>
        <tissue evidence="18">Leaf</tissue>
    </source>
</reference>
<evidence type="ECO:0000256" key="7">
    <source>
        <dbReference type="ARBA" id="ARBA00022692"/>
    </source>
</evidence>
<dbReference type="OrthoDB" id="269227at2759"/>
<comment type="similarity">
    <text evidence="4 12">Belongs to the GMC oxidoreductase family.</text>
</comment>
<evidence type="ECO:0000256" key="4">
    <source>
        <dbReference type="ARBA" id="ARBA00010790"/>
    </source>
</evidence>
<evidence type="ECO:0000256" key="10">
    <source>
        <dbReference type="ARBA" id="ARBA00023002"/>
    </source>
</evidence>
<dbReference type="GO" id="GO:0016020">
    <property type="term" value="C:membrane"/>
    <property type="evidence" value="ECO:0007669"/>
    <property type="project" value="UniProtKB-SubCell"/>
</dbReference>
<keyword evidence="10 12" id="KW-0560">Oxidoreductase</keyword>
<evidence type="ECO:0000256" key="2">
    <source>
        <dbReference type="ARBA" id="ARBA00003842"/>
    </source>
</evidence>
<dbReference type="EC" id="1.1.3.20" evidence="5 12"/>
<dbReference type="PANTHER" id="PTHR46056">
    <property type="entry name" value="LONG-CHAIN-ALCOHOL OXIDASE"/>
    <property type="match status" value="1"/>
</dbReference>
<dbReference type="Pfam" id="PF00732">
    <property type="entry name" value="GMC_oxred_N"/>
    <property type="match status" value="1"/>
</dbReference>
<gene>
    <name evidence="18" type="ORF">IFM89_015516</name>
</gene>
<feature type="binding site" evidence="14">
    <location>
        <begin position="255"/>
        <end position="270"/>
    </location>
    <ligand>
        <name>FAD</name>
        <dbReference type="ChEBI" id="CHEBI:57692"/>
    </ligand>
</feature>
<evidence type="ECO:0000256" key="11">
    <source>
        <dbReference type="ARBA" id="ARBA00023136"/>
    </source>
</evidence>
<evidence type="ECO:0000259" key="16">
    <source>
        <dbReference type="Pfam" id="PF00732"/>
    </source>
</evidence>
<comment type="catalytic activity">
    <reaction evidence="1 12">
        <text>a long-chain primary fatty alcohol + O2 = a long-chain fatty aldehyde + H2O2</text>
        <dbReference type="Rhea" id="RHEA:22756"/>
        <dbReference type="ChEBI" id="CHEBI:15379"/>
        <dbReference type="ChEBI" id="CHEBI:16240"/>
        <dbReference type="ChEBI" id="CHEBI:17176"/>
        <dbReference type="ChEBI" id="CHEBI:77396"/>
        <dbReference type="EC" id="1.1.3.20"/>
    </reaction>
</comment>
<dbReference type="InterPro" id="IPR012400">
    <property type="entry name" value="Long_Oxdase"/>
</dbReference>
<keyword evidence="8 14" id="KW-0274">FAD</keyword>
<evidence type="ECO:0000313" key="18">
    <source>
        <dbReference type="EMBL" id="KAF9624894.1"/>
    </source>
</evidence>
<dbReference type="Gene3D" id="3.50.50.60">
    <property type="entry name" value="FAD/NAD(P)-binding domain"/>
    <property type="match status" value="2"/>
</dbReference>
<sequence length="766" mass="85114">MEGFATENERIHGINSHRLLRGGKPPSPNTLSPRQMESLVAICDTFMPSIDMHDTGDEDLRRFYMTSASMIGVPEHYGGYVCGKLKNPNLGLLFLALWLLSTWYGTFFICGTASLSNRFPYFQRFSMVSQKRREEIVVSWSMSYFSILKMLYKSLKFLISRIFFTLVDENHKNPSWKAIGYSGPDPEFVNSKGHEHRLERDQSERPGGYENVEQHGPLYKAIFDMGSPKILLKDSLENFGFTTSISPDQTLAIHCDVVVVGSGSGGGVVAGVLSKAGYKVLVLEKGSYCARHNLSLLEGPSLDEMYERSGFLSTDDLNALILAGSTVGGGSTINWSASIQTPNHVIKEWSEEYGLELFSGKSYKEALNIVCEKMEVQSHTKEEGFNNEVLRRGCLELNYPVNNIPCNAPSDHYCGWCSLGCKDGKKKSTQETWLVDMVNSGNGVILPKCEAWKVLYDQKVGFRKKSKGVVFDFTDENGKKESHVVMSKVTIVACGALNTPALLIRSGLKNSKIGRHLHIHPVIMAWGYFPTNASLVWPDEKKNSYDGPIITAMSTTVANFDSSGYGAVIQTPSLHPGMFSILTPWVSSIDYKKRMSRYSRTAHIFALARDKGSGDVRQFPNSLTYQFDSKDEKNLMNGLEKVLRILAAAGAEEIGTHHLKGDRLNVKHASTKEFEKFISEASTRGIKDLSNPICSAHQMGSCRMGIDQKHSVVNQRGETWEVEGLFLADSSVFPTALGVNPMVTVQAISYCTAQSILEFLRVNSRN</sequence>
<keyword evidence="6" id="KW-0285">Flavoprotein</keyword>
<evidence type="ECO:0000256" key="15">
    <source>
        <dbReference type="SAM" id="Phobius"/>
    </source>
</evidence>